<comment type="caution">
    <text evidence="1">The sequence shown here is derived from an EMBL/GenBank/DDBJ whole genome shotgun (WGS) entry which is preliminary data.</text>
</comment>
<evidence type="ECO:0000313" key="2">
    <source>
        <dbReference type="Proteomes" id="UP001145114"/>
    </source>
</evidence>
<dbReference type="Proteomes" id="UP001145114">
    <property type="component" value="Unassembled WGS sequence"/>
</dbReference>
<keyword evidence="2" id="KW-1185">Reference proteome</keyword>
<reference evidence="1" key="1">
    <citation type="submission" date="2022-06" db="EMBL/GenBank/DDBJ databases">
        <title>Phylogenomic reconstructions and comparative analyses of Kickxellomycotina fungi.</title>
        <authorList>
            <person name="Reynolds N.K."/>
            <person name="Stajich J.E."/>
            <person name="Barry K."/>
            <person name="Grigoriev I.V."/>
            <person name="Crous P."/>
            <person name="Smith M.E."/>
        </authorList>
    </citation>
    <scope>NUCLEOTIDE SEQUENCE</scope>
    <source>
        <strain evidence="1">RSA 2271</strain>
    </source>
</reference>
<gene>
    <name evidence="1" type="ORF">EV182_004154</name>
</gene>
<name>A0ACC1HJB0_9FUNG</name>
<evidence type="ECO:0000313" key="1">
    <source>
        <dbReference type="EMBL" id="KAJ1674004.1"/>
    </source>
</evidence>
<proteinExistence type="predicted"/>
<sequence length="156" mass="17361">MRVVHFLASTITALASVSMATPYYTVDNGCSVGFDVTISQPLTTDNFTQLVSAKDTHWFIKFYSPTCKYSKAIAPEWVAAVEKYGSTACQNRIYFGEVNCPDNLGLCEQNNIEGYPTVNYYSNGSYSFEYEGEREAQDLINFASQVYRGISNGTLT</sequence>
<accession>A0ACC1HJB0</accession>
<organism evidence="1 2">
    <name type="scientific">Spiromyces aspiralis</name>
    <dbReference type="NCBI Taxonomy" id="68401"/>
    <lineage>
        <taxon>Eukaryota</taxon>
        <taxon>Fungi</taxon>
        <taxon>Fungi incertae sedis</taxon>
        <taxon>Zoopagomycota</taxon>
        <taxon>Kickxellomycotina</taxon>
        <taxon>Kickxellomycetes</taxon>
        <taxon>Kickxellales</taxon>
        <taxon>Kickxellaceae</taxon>
        <taxon>Spiromyces</taxon>
    </lineage>
</organism>
<protein>
    <submittedName>
        <fullName evidence="1">Uncharacterized protein</fullName>
    </submittedName>
</protein>
<dbReference type="EMBL" id="JAMZIH010006360">
    <property type="protein sequence ID" value="KAJ1674004.1"/>
    <property type="molecule type" value="Genomic_DNA"/>
</dbReference>